<proteinExistence type="predicted"/>
<dbReference type="AlphaFoldDB" id="A0A2K4ZKP2"/>
<protein>
    <submittedName>
        <fullName evidence="1">Uncharacterized protein</fullName>
    </submittedName>
</protein>
<evidence type="ECO:0000313" key="2">
    <source>
        <dbReference type="Proteomes" id="UP000236311"/>
    </source>
</evidence>
<reference evidence="1 2" key="1">
    <citation type="submission" date="2018-01" db="EMBL/GenBank/DDBJ databases">
        <authorList>
            <person name="Gaut B.S."/>
            <person name="Morton B.R."/>
            <person name="Clegg M.T."/>
            <person name="Duvall M.R."/>
        </authorList>
    </citation>
    <scope>NUCLEOTIDE SEQUENCE [LARGE SCALE GENOMIC DNA]</scope>
    <source>
        <strain evidence="1">GP69</strain>
    </source>
</reference>
<keyword evidence="2" id="KW-1185">Reference proteome</keyword>
<dbReference type="Proteomes" id="UP000236311">
    <property type="component" value="Unassembled WGS sequence"/>
</dbReference>
<evidence type="ECO:0000313" key="1">
    <source>
        <dbReference type="EMBL" id="SOY31057.1"/>
    </source>
</evidence>
<dbReference type="EMBL" id="OFSM01000021">
    <property type="protein sequence ID" value="SOY31057.1"/>
    <property type="molecule type" value="Genomic_DNA"/>
</dbReference>
<sequence length="147" mass="17045">MEQNRVLDWVANDRVVLSLTCQQEQEWMEILQNSEMMKRRMVSMKKLDDMIADLLDMDIVKSDNTVVFSNEARQLIHEIAEKCSTIPIVDETRQQAEEYARGLSAEQVYTDMLYKIVEAPTRIHMRVSARMLIPIIDQKLQNVGGEG</sequence>
<organism evidence="1 2">
    <name type="scientific">Acetatifactor muris</name>
    <dbReference type="NCBI Taxonomy" id="879566"/>
    <lineage>
        <taxon>Bacteria</taxon>
        <taxon>Bacillati</taxon>
        <taxon>Bacillota</taxon>
        <taxon>Clostridia</taxon>
        <taxon>Lachnospirales</taxon>
        <taxon>Lachnospiraceae</taxon>
        <taxon>Acetatifactor</taxon>
    </lineage>
</organism>
<gene>
    <name evidence="1" type="ORF">AMURIS_03791</name>
</gene>
<accession>A0A2K4ZKP2</accession>
<name>A0A2K4ZKP2_9FIRM</name>